<gene>
    <name evidence="4" type="ORF">SAMN05216252_101179</name>
</gene>
<evidence type="ECO:0000256" key="1">
    <source>
        <dbReference type="SAM" id="MobiDB-lite"/>
    </source>
</evidence>
<dbReference type="InterPro" id="IPR036366">
    <property type="entry name" value="PGBDSf"/>
</dbReference>
<name>A0A238ZEN0_9ACTN</name>
<sequence length="331" mass="33360">MASDKPGSPASQEEHEYESLRVRPYVPGPEDYADEPVPAAVSAGAAEAFPPQAADDPPTAPMAPVPPMPPEGAGGAAGQEEDTDLIDLGTVSSDRLLPVPVAATSRDLVPYPSRAEGRRRAGAHRRRRGALVAGAGIGAVGLAVGAVFLTAQLTGIPDRTEAAPDRGASEPAVELPSSARPSASASASRSASPSVSPSTLASASASASATTGAPTPSVSASRPTASASGQVSQAPSSPPPPAPPVTLQRGDTGPAVVDLQNRLKAVRLYYGPSDGDYSRKVSDAVARFQFFNGVKGDPQGVYGPNTRAALEAKTGTTPGDDDNNGNGNGWD</sequence>
<dbReference type="Proteomes" id="UP000198280">
    <property type="component" value="Unassembled WGS sequence"/>
</dbReference>
<keyword evidence="2" id="KW-0472">Membrane</keyword>
<protein>
    <submittedName>
        <fullName evidence="4">Putative peptidoglycan binding domain-containing protein</fullName>
    </submittedName>
</protein>
<feature type="region of interest" description="Disordered" evidence="1">
    <location>
        <begin position="1"/>
        <end position="85"/>
    </location>
</feature>
<dbReference type="InterPro" id="IPR036365">
    <property type="entry name" value="PGBD-like_sf"/>
</dbReference>
<feature type="compositionally biased region" description="Basic and acidic residues" evidence="1">
    <location>
        <begin position="12"/>
        <end position="21"/>
    </location>
</feature>
<feature type="region of interest" description="Disordered" evidence="1">
    <location>
        <begin position="295"/>
        <end position="331"/>
    </location>
</feature>
<dbReference type="RefSeq" id="WP_143681502.1">
    <property type="nucleotide sequence ID" value="NZ_FZOF01000001.1"/>
</dbReference>
<evidence type="ECO:0000259" key="3">
    <source>
        <dbReference type="Pfam" id="PF01471"/>
    </source>
</evidence>
<feature type="domain" description="Peptidoglycan binding-like" evidence="3">
    <location>
        <begin position="252"/>
        <end position="310"/>
    </location>
</feature>
<dbReference type="AlphaFoldDB" id="A0A238ZEN0"/>
<feature type="region of interest" description="Disordered" evidence="1">
    <location>
        <begin position="159"/>
        <end position="252"/>
    </location>
</feature>
<reference evidence="4 5" key="1">
    <citation type="submission" date="2017-06" db="EMBL/GenBank/DDBJ databases">
        <authorList>
            <person name="Kim H.J."/>
            <person name="Triplett B.A."/>
        </authorList>
    </citation>
    <scope>NUCLEOTIDE SEQUENCE [LARGE SCALE GENOMIC DNA]</scope>
    <source>
        <strain evidence="4 5">CGMCC 4.1858</strain>
    </source>
</reference>
<evidence type="ECO:0000256" key="2">
    <source>
        <dbReference type="SAM" id="Phobius"/>
    </source>
</evidence>
<dbReference type="InterPro" id="IPR002477">
    <property type="entry name" value="Peptidoglycan-bd-like"/>
</dbReference>
<accession>A0A238ZEN0</accession>
<organism evidence="4 5">
    <name type="scientific">Actinacidiphila glaucinigra</name>
    <dbReference type="NCBI Taxonomy" id="235986"/>
    <lineage>
        <taxon>Bacteria</taxon>
        <taxon>Bacillati</taxon>
        <taxon>Actinomycetota</taxon>
        <taxon>Actinomycetes</taxon>
        <taxon>Kitasatosporales</taxon>
        <taxon>Streptomycetaceae</taxon>
        <taxon>Actinacidiphila</taxon>
    </lineage>
</organism>
<evidence type="ECO:0000313" key="5">
    <source>
        <dbReference type="Proteomes" id="UP000198280"/>
    </source>
</evidence>
<feature type="compositionally biased region" description="Low complexity" evidence="1">
    <location>
        <begin position="35"/>
        <end position="57"/>
    </location>
</feature>
<keyword evidence="5" id="KW-1185">Reference proteome</keyword>
<evidence type="ECO:0000313" key="4">
    <source>
        <dbReference type="EMBL" id="SNR81203.1"/>
    </source>
</evidence>
<proteinExistence type="predicted"/>
<dbReference type="EMBL" id="FZOF01000001">
    <property type="protein sequence ID" value="SNR81203.1"/>
    <property type="molecule type" value="Genomic_DNA"/>
</dbReference>
<keyword evidence="2" id="KW-1133">Transmembrane helix</keyword>
<keyword evidence="2" id="KW-0812">Transmembrane</keyword>
<feature type="compositionally biased region" description="Low complexity" evidence="1">
    <location>
        <begin position="175"/>
        <end position="235"/>
    </location>
</feature>
<dbReference type="SUPFAM" id="SSF47090">
    <property type="entry name" value="PGBD-like"/>
    <property type="match status" value="1"/>
</dbReference>
<feature type="transmembrane region" description="Helical" evidence="2">
    <location>
        <begin position="129"/>
        <end position="149"/>
    </location>
</feature>
<dbReference type="Gene3D" id="1.10.101.10">
    <property type="entry name" value="PGBD-like superfamily/PGBD"/>
    <property type="match status" value="1"/>
</dbReference>
<dbReference type="OrthoDB" id="3874291at2"/>
<dbReference type="Pfam" id="PF01471">
    <property type="entry name" value="PG_binding_1"/>
    <property type="match status" value="1"/>
</dbReference>
<feature type="compositionally biased region" description="Pro residues" evidence="1">
    <location>
        <begin position="58"/>
        <end position="70"/>
    </location>
</feature>
<feature type="compositionally biased region" description="Basic and acidic residues" evidence="1">
    <location>
        <begin position="159"/>
        <end position="168"/>
    </location>
</feature>